<comment type="caution">
    <text evidence="16">The sequence shown here is derived from an EMBL/GenBank/DDBJ whole genome shotgun (WGS) entry which is preliminary data.</text>
</comment>
<dbReference type="InterPro" id="IPR012338">
    <property type="entry name" value="Beta-lactam/transpept-like"/>
</dbReference>
<dbReference type="Proteomes" id="UP000249299">
    <property type="component" value="Unassembled WGS sequence"/>
</dbReference>
<evidence type="ECO:0000256" key="12">
    <source>
        <dbReference type="SAM" id="Phobius"/>
    </source>
</evidence>
<comment type="similarity">
    <text evidence="3">In the N-terminal section; belongs to the glycosyltransferase 51 family.</text>
</comment>
<feature type="domain" description="Penicillin-binding C-terminal" evidence="15">
    <location>
        <begin position="608"/>
        <end position="691"/>
    </location>
</feature>
<comment type="catalytic activity">
    <reaction evidence="11">
        <text>[GlcNAc-(1-&gt;4)-Mur2Ac(oyl-L-Ala-gamma-D-Glu-L-Lys-D-Ala-D-Ala)](n)-di-trans,octa-cis-undecaprenyl diphosphate + beta-D-GlcNAc-(1-&gt;4)-Mur2Ac(oyl-L-Ala-gamma-D-Glu-L-Lys-D-Ala-D-Ala)-di-trans,octa-cis-undecaprenyl diphosphate = [GlcNAc-(1-&gt;4)-Mur2Ac(oyl-L-Ala-gamma-D-Glu-L-Lys-D-Ala-D-Ala)](n+1)-di-trans,octa-cis-undecaprenyl diphosphate + di-trans,octa-cis-undecaprenyl diphosphate + H(+)</text>
        <dbReference type="Rhea" id="RHEA:23708"/>
        <dbReference type="Rhea" id="RHEA-COMP:9602"/>
        <dbReference type="Rhea" id="RHEA-COMP:9603"/>
        <dbReference type="ChEBI" id="CHEBI:15378"/>
        <dbReference type="ChEBI" id="CHEBI:58405"/>
        <dbReference type="ChEBI" id="CHEBI:60033"/>
        <dbReference type="ChEBI" id="CHEBI:78435"/>
        <dbReference type="EC" id="2.4.99.28"/>
    </reaction>
</comment>
<dbReference type="Pfam" id="PF06832">
    <property type="entry name" value="BiPBP_C"/>
    <property type="match status" value="1"/>
</dbReference>
<dbReference type="GO" id="GO:0004180">
    <property type="term" value="F:carboxypeptidase activity"/>
    <property type="evidence" value="ECO:0007669"/>
    <property type="project" value="UniProtKB-KW"/>
</dbReference>
<dbReference type="EC" id="2.4.99.28" evidence="10"/>
<dbReference type="PANTHER" id="PTHR32282:SF15">
    <property type="entry name" value="PENICILLIN-BINDING PROTEIN 1C"/>
    <property type="match status" value="1"/>
</dbReference>
<evidence type="ECO:0000259" key="14">
    <source>
        <dbReference type="Pfam" id="PF00912"/>
    </source>
</evidence>
<dbReference type="NCBIfam" id="TIGR02073">
    <property type="entry name" value="PBP_1c"/>
    <property type="match status" value="1"/>
</dbReference>
<reference evidence="16 17" key="1">
    <citation type="submission" date="2017-07" db="EMBL/GenBank/DDBJ databases">
        <title>Draft Genome Sequences of Select Purple Nonsulfur Bacteria.</title>
        <authorList>
            <person name="Lasarre B."/>
            <person name="Mckinlay J.B."/>
        </authorList>
    </citation>
    <scope>NUCLEOTIDE SEQUENCE [LARGE SCALE GENOMIC DNA]</scope>
    <source>
        <strain evidence="16 17">DSM 11290</strain>
    </source>
</reference>
<dbReference type="InterPro" id="IPR050396">
    <property type="entry name" value="Glycosyltr_51/Transpeptidase"/>
</dbReference>
<sequence>MRVSARRGAVIAGVFAAVVAILAVVGYLAFERWVDTAVLPRMTIATSPLVVDRNDRLLRPFTVADGRWRMAITPDEVDRRYLKMLTTFEDKRFFEHPGVDPRAVLRAAWQFVAAGGEIVSGASTLTMQVARLLSERDTRSVPGKLQQMRLALALGRKLSKERILELYLLHAPFGGNLEGVRAATLAYFGKEPERLTVGEAALLVALPQSPERRRPDRGNEEAHAARDRVLDRMVREGVIDRDEAEAGKREKVPDGRRPFPMLAGHLAQHLVSTHPERDVHHTTLDRSLQARLEQLAHERARRLGKGVSVAILVADHRNGEILASVGSSGLLDEAREGHVDMTRAVRSPGSTLKPLIYGLAFEGGIGHPESLIDDRPTDFSGYSPTNFDGGYRGTVTMREALQLSLNVPAVALLDAVGPAKLVARLGRAGAHPQLPDLAAPNLAVGLGGVGITLHDLTEVYASIAEMGKAVPLWASRDDPPAKAKRERVLEPRAAWQVADILSGTPPPPNAPAGDIAFKTGTSYGYRDAWAVGFDGAHVVGVWTGRPDAAPVLGLTGISSAAPILVDAFARLGEKVPLPRAPAGTLVASTAQLPPPLRRWRHPETGISERARGPSIAFPHNGTTVDLGLDAGRNVPLALKVRNGAPPFIWFANGRPIERTPFAREARWLPDGPGFVTIAVVDRNGEADRVTVYIE</sequence>
<proteinExistence type="inferred from homology"/>
<dbReference type="SUPFAM" id="SSF53955">
    <property type="entry name" value="Lysozyme-like"/>
    <property type="match status" value="1"/>
</dbReference>
<keyword evidence="12" id="KW-0472">Membrane</keyword>
<dbReference type="UniPathway" id="UPA00219"/>
<evidence type="ECO:0000256" key="3">
    <source>
        <dbReference type="ARBA" id="ARBA00007739"/>
    </source>
</evidence>
<dbReference type="Pfam" id="PF00912">
    <property type="entry name" value="Transgly"/>
    <property type="match status" value="1"/>
</dbReference>
<dbReference type="Pfam" id="PF00905">
    <property type="entry name" value="Transpeptidase"/>
    <property type="match status" value="1"/>
</dbReference>
<dbReference type="GO" id="GO:0008658">
    <property type="term" value="F:penicillin binding"/>
    <property type="evidence" value="ECO:0007669"/>
    <property type="project" value="InterPro"/>
</dbReference>
<keyword evidence="12" id="KW-1133">Transmembrane helix</keyword>
<keyword evidence="17" id="KW-1185">Reference proteome</keyword>
<keyword evidence="8" id="KW-0378">Hydrolase</keyword>
<evidence type="ECO:0000256" key="11">
    <source>
        <dbReference type="ARBA" id="ARBA00049902"/>
    </source>
</evidence>
<comment type="similarity">
    <text evidence="2">In the C-terminal section; belongs to the transpeptidase family.</text>
</comment>
<feature type="transmembrane region" description="Helical" evidence="12">
    <location>
        <begin position="9"/>
        <end position="30"/>
    </location>
</feature>
<feature type="domain" description="Glycosyl transferase family 51" evidence="14">
    <location>
        <begin position="65"/>
        <end position="233"/>
    </location>
</feature>
<evidence type="ECO:0000313" key="16">
    <source>
        <dbReference type="EMBL" id="RAI27566.1"/>
    </source>
</evidence>
<dbReference type="GO" id="GO:0008955">
    <property type="term" value="F:peptidoglycan glycosyltransferase activity"/>
    <property type="evidence" value="ECO:0007669"/>
    <property type="project" value="UniProtKB-EC"/>
</dbReference>
<dbReference type="OrthoDB" id="9766909at2"/>
<dbReference type="InterPro" id="IPR036950">
    <property type="entry name" value="PBP_transglycosylase"/>
</dbReference>
<dbReference type="Gene3D" id="3.40.710.10">
    <property type="entry name" value="DD-peptidase/beta-lactamase superfamily"/>
    <property type="match status" value="1"/>
</dbReference>
<dbReference type="GO" id="GO:0009252">
    <property type="term" value="P:peptidoglycan biosynthetic process"/>
    <property type="evidence" value="ECO:0007669"/>
    <property type="project" value="UniProtKB-UniPathway"/>
</dbReference>
<dbReference type="Gene3D" id="1.10.3810.10">
    <property type="entry name" value="Biosynthetic peptidoglycan transglycosylase-like"/>
    <property type="match status" value="1"/>
</dbReference>
<dbReference type="InterPro" id="IPR001460">
    <property type="entry name" value="PCN-bd_Tpept"/>
</dbReference>
<organism evidence="16 17">
    <name type="scientific">Rhodobium orientis</name>
    <dbReference type="NCBI Taxonomy" id="34017"/>
    <lineage>
        <taxon>Bacteria</taxon>
        <taxon>Pseudomonadati</taxon>
        <taxon>Pseudomonadota</taxon>
        <taxon>Alphaproteobacteria</taxon>
        <taxon>Hyphomicrobiales</taxon>
        <taxon>Rhodobiaceae</taxon>
        <taxon>Rhodobium</taxon>
    </lineage>
</organism>
<dbReference type="InterPro" id="IPR001264">
    <property type="entry name" value="Glyco_trans_51"/>
</dbReference>
<keyword evidence="9" id="KW-0511">Multifunctional enzyme</keyword>
<evidence type="ECO:0000256" key="6">
    <source>
        <dbReference type="ARBA" id="ARBA00022676"/>
    </source>
</evidence>
<keyword evidence="4" id="KW-0121">Carboxypeptidase</keyword>
<dbReference type="EMBL" id="NPEV01000017">
    <property type="protein sequence ID" value="RAI27566.1"/>
    <property type="molecule type" value="Genomic_DNA"/>
</dbReference>
<gene>
    <name evidence="16" type="primary">pbpC</name>
    <name evidence="16" type="ORF">CH339_10035</name>
</gene>
<evidence type="ECO:0000256" key="8">
    <source>
        <dbReference type="ARBA" id="ARBA00022801"/>
    </source>
</evidence>
<accession>A0A327JPQ8</accession>
<keyword evidence="6" id="KW-0328">Glycosyltransferase</keyword>
<dbReference type="InterPro" id="IPR011815">
    <property type="entry name" value="PBP_1c"/>
</dbReference>
<dbReference type="GO" id="GO:0030288">
    <property type="term" value="C:outer membrane-bounded periplasmic space"/>
    <property type="evidence" value="ECO:0007669"/>
    <property type="project" value="TreeGrafter"/>
</dbReference>
<dbReference type="GO" id="GO:0006508">
    <property type="term" value="P:proteolysis"/>
    <property type="evidence" value="ECO:0007669"/>
    <property type="project" value="UniProtKB-KW"/>
</dbReference>
<dbReference type="PANTHER" id="PTHR32282">
    <property type="entry name" value="BINDING PROTEIN TRANSPEPTIDASE, PUTATIVE-RELATED"/>
    <property type="match status" value="1"/>
</dbReference>
<evidence type="ECO:0000256" key="7">
    <source>
        <dbReference type="ARBA" id="ARBA00022679"/>
    </source>
</evidence>
<feature type="domain" description="Penicillin-binding protein transpeptidase" evidence="13">
    <location>
        <begin position="310"/>
        <end position="532"/>
    </location>
</feature>
<evidence type="ECO:0000256" key="5">
    <source>
        <dbReference type="ARBA" id="ARBA00022670"/>
    </source>
</evidence>
<evidence type="ECO:0000256" key="1">
    <source>
        <dbReference type="ARBA" id="ARBA00004752"/>
    </source>
</evidence>
<dbReference type="SUPFAM" id="SSF56601">
    <property type="entry name" value="beta-lactamase/transpeptidase-like"/>
    <property type="match status" value="1"/>
</dbReference>
<name>A0A327JPQ8_9HYPH</name>
<evidence type="ECO:0000259" key="13">
    <source>
        <dbReference type="Pfam" id="PF00905"/>
    </source>
</evidence>
<evidence type="ECO:0000256" key="4">
    <source>
        <dbReference type="ARBA" id="ARBA00022645"/>
    </source>
</evidence>
<evidence type="ECO:0000256" key="2">
    <source>
        <dbReference type="ARBA" id="ARBA00007090"/>
    </source>
</evidence>
<evidence type="ECO:0000313" key="17">
    <source>
        <dbReference type="Proteomes" id="UP000249299"/>
    </source>
</evidence>
<evidence type="ECO:0000259" key="15">
    <source>
        <dbReference type="Pfam" id="PF06832"/>
    </source>
</evidence>
<dbReference type="RefSeq" id="WP_111434226.1">
    <property type="nucleotide sequence ID" value="NZ_JACIGG010000017.1"/>
</dbReference>
<dbReference type="InterPro" id="IPR009647">
    <property type="entry name" value="PBP_C"/>
</dbReference>
<protein>
    <recommendedName>
        <fullName evidence="10">peptidoglycan glycosyltransferase</fullName>
        <ecNumber evidence="10">2.4.99.28</ecNumber>
    </recommendedName>
</protein>
<keyword evidence="7" id="KW-0808">Transferase</keyword>
<comment type="pathway">
    <text evidence="1">Cell wall biogenesis; peptidoglycan biosynthesis.</text>
</comment>
<dbReference type="InterPro" id="IPR023346">
    <property type="entry name" value="Lysozyme-like_dom_sf"/>
</dbReference>
<evidence type="ECO:0000256" key="9">
    <source>
        <dbReference type="ARBA" id="ARBA00023268"/>
    </source>
</evidence>
<dbReference type="AlphaFoldDB" id="A0A327JPQ8"/>
<evidence type="ECO:0000256" key="10">
    <source>
        <dbReference type="ARBA" id="ARBA00044770"/>
    </source>
</evidence>
<keyword evidence="5" id="KW-0645">Protease</keyword>
<keyword evidence="12" id="KW-0812">Transmembrane</keyword>